<dbReference type="GO" id="GO:0000978">
    <property type="term" value="F:RNA polymerase II cis-regulatory region sequence-specific DNA binding"/>
    <property type="evidence" value="ECO:0007669"/>
    <property type="project" value="TreeGrafter"/>
</dbReference>
<feature type="region of interest" description="Disordered" evidence="7">
    <location>
        <begin position="1"/>
        <end position="41"/>
    </location>
</feature>
<evidence type="ECO:0000313" key="9">
    <source>
        <dbReference type="EMBL" id="SMQ45077.1"/>
    </source>
</evidence>
<dbReference type="InterPro" id="IPR036388">
    <property type="entry name" value="WH-like_DNA-bd_sf"/>
</dbReference>
<evidence type="ECO:0000256" key="5">
    <source>
        <dbReference type="ARBA" id="ARBA00023242"/>
    </source>
</evidence>
<dbReference type="Proteomes" id="UP000215127">
    <property type="component" value="Chromosome 1"/>
</dbReference>
<dbReference type="PRINTS" id="PR00053">
    <property type="entry name" value="FORKHEAD"/>
</dbReference>
<feature type="compositionally biased region" description="Basic and acidic residues" evidence="7">
    <location>
        <begin position="360"/>
        <end position="377"/>
    </location>
</feature>
<dbReference type="InterPro" id="IPR001766">
    <property type="entry name" value="Fork_head_dom"/>
</dbReference>
<keyword evidence="3 6" id="KW-0238">DNA-binding</keyword>
<dbReference type="STRING" id="1276538.A0A1X7RDK1"/>
<evidence type="ECO:0000256" key="3">
    <source>
        <dbReference type="ARBA" id="ARBA00023125"/>
    </source>
</evidence>
<feature type="compositionally biased region" description="Low complexity" evidence="7">
    <location>
        <begin position="411"/>
        <end position="423"/>
    </location>
</feature>
<protein>
    <recommendedName>
        <fullName evidence="8">Fork-head domain-containing protein</fullName>
    </recommendedName>
</protein>
<gene>
    <name evidence="9" type="ORF">ZT3D7_G221</name>
</gene>
<dbReference type="InterPro" id="IPR030456">
    <property type="entry name" value="TF_fork_head_CS_2"/>
</dbReference>
<feature type="domain" description="Fork-head" evidence="8">
    <location>
        <begin position="260"/>
        <end position="347"/>
    </location>
</feature>
<dbReference type="PROSITE" id="PS50039">
    <property type="entry name" value="FORK_HEAD_3"/>
    <property type="match status" value="1"/>
</dbReference>
<evidence type="ECO:0000256" key="2">
    <source>
        <dbReference type="ARBA" id="ARBA00023015"/>
    </source>
</evidence>
<evidence type="ECO:0000259" key="8">
    <source>
        <dbReference type="PROSITE" id="PS50039"/>
    </source>
</evidence>
<feature type="region of interest" description="Disordered" evidence="7">
    <location>
        <begin position="79"/>
        <end position="111"/>
    </location>
</feature>
<accession>A0A1X7RDK1</accession>
<evidence type="ECO:0000256" key="4">
    <source>
        <dbReference type="ARBA" id="ARBA00023163"/>
    </source>
</evidence>
<evidence type="ECO:0000313" key="10">
    <source>
        <dbReference type="Proteomes" id="UP000215127"/>
    </source>
</evidence>
<keyword evidence="5 6" id="KW-0539">Nucleus</keyword>
<dbReference type="PROSITE" id="PS00658">
    <property type="entry name" value="FORK_HEAD_2"/>
    <property type="match status" value="1"/>
</dbReference>
<name>A0A1X7RDK1_ZYMT9</name>
<sequence length="528" mass="59388">MQTTSWPLMDHGDMTNVASDPDVTESSNGLRHASRSNDHDWDNFIKSYPHNSLDLSINNTLGLLGLESNMATQFGDIDDVLQANPPSTTSSGHPSSDHSTNGLPFVHQSWPVVSSSPPPMISYDQQPQATLGSWMPSQGYQQHQQPQQMYDQPTQPSEDHMSLFIPNTTEDYYDQRPFYYQDVPADRMAPTSHPVYTADPMQLSVDGQYQQESIEGPSHPCGDFNDYLNQSNIFHHNQQQFYDNDSESFDTGEETTDPCYAQLLHRCLKEAPDHTLSLKEVYEWVLQHSQKARNKDRGWQNSVRHNLSMNAAFQKVPGVKKGSLWRLTDDALKRGVISTTRYRKDPKRKIERRSATPAPKRQESGRKGGRATRDATRMRQQHRNAHSVPAPYRRSERNYNGQTYSPYSAHSNSASPAMQSSSPHTSSPYFVGLDEPASYPVAMSVGQTPPTQMQVMYDNQSKAPAPMQSYEFLPIDYSHGGFFGTSDPELGGHLDPNTPTPSLMTEGSWPMDDGMPGLMQSRETTTFL</sequence>
<dbReference type="InterPro" id="IPR036390">
    <property type="entry name" value="WH_DNA-bd_sf"/>
</dbReference>
<dbReference type="GO" id="GO:0000981">
    <property type="term" value="F:DNA-binding transcription factor activity, RNA polymerase II-specific"/>
    <property type="evidence" value="ECO:0007669"/>
    <property type="project" value="TreeGrafter"/>
</dbReference>
<dbReference type="Pfam" id="PF00250">
    <property type="entry name" value="Forkhead"/>
    <property type="match status" value="1"/>
</dbReference>
<dbReference type="AlphaFoldDB" id="A0A1X7RDK1"/>
<keyword evidence="4" id="KW-0804">Transcription</keyword>
<proteinExistence type="predicted"/>
<evidence type="ECO:0000256" key="1">
    <source>
        <dbReference type="ARBA" id="ARBA00004123"/>
    </source>
</evidence>
<feature type="region of interest" description="Disordered" evidence="7">
    <location>
        <begin position="338"/>
        <end position="427"/>
    </location>
</feature>
<reference evidence="9 10" key="1">
    <citation type="submission" date="2016-06" db="EMBL/GenBank/DDBJ databases">
        <authorList>
            <person name="Kjaerup R.B."/>
            <person name="Dalgaard T.S."/>
            <person name="Juul-Madsen H.R."/>
        </authorList>
    </citation>
    <scope>NUCLEOTIDE SEQUENCE [LARGE SCALE GENOMIC DNA]</scope>
</reference>
<dbReference type="PANTHER" id="PTHR45881:SF5">
    <property type="entry name" value="FORK-HEAD DOMAIN-CONTAINING PROTEIN"/>
    <property type="match status" value="1"/>
</dbReference>
<evidence type="ECO:0000256" key="6">
    <source>
        <dbReference type="PROSITE-ProRule" id="PRU00089"/>
    </source>
</evidence>
<dbReference type="GO" id="GO:0005634">
    <property type="term" value="C:nucleus"/>
    <property type="evidence" value="ECO:0007669"/>
    <property type="project" value="UniProtKB-SubCell"/>
</dbReference>
<dbReference type="PANTHER" id="PTHR45881">
    <property type="entry name" value="CHECKPOINT SUPPRESSOR 1-LIKE, ISOFORM A-RELATED"/>
    <property type="match status" value="1"/>
</dbReference>
<organism evidence="9 10">
    <name type="scientific">Zymoseptoria tritici (strain ST99CH_3D7)</name>
    <dbReference type="NCBI Taxonomy" id="1276538"/>
    <lineage>
        <taxon>Eukaryota</taxon>
        <taxon>Fungi</taxon>
        <taxon>Dikarya</taxon>
        <taxon>Ascomycota</taxon>
        <taxon>Pezizomycotina</taxon>
        <taxon>Dothideomycetes</taxon>
        <taxon>Dothideomycetidae</taxon>
        <taxon>Mycosphaerellales</taxon>
        <taxon>Mycosphaerellaceae</taxon>
        <taxon>Zymoseptoria</taxon>
    </lineage>
</organism>
<dbReference type="Gene3D" id="1.10.10.10">
    <property type="entry name" value="Winged helix-like DNA-binding domain superfamily/Winged helix DNA-binding domain"/>
    <property type="match status" value="1"/>
</dbReference>
<keyword evidence="10" id="KW-1185">Reference proteome</keyword>
<feature type="compositionally biased region" description="Low complexity" evidence="7">
    <location>
        <begin position="85"/>
        <end position="100"/>
    </location>
</feature>
<feature type="DNA-binding region" description="Fork-head" evidence="6">
    <location>
        <begin position="260"/>
        <end position="347"/>
    </location>
</feature>
<comment type="subcellular location">
    <subcellularLocation>
        <location evidence="1 6">Nucleus</location>
    </subcellularLocation>
</comment>
<feature type="compositionally biased region" description="Polar residues" evidence="7">
    <location>
        <begin position="398"/>
        <end position="410"/>
    </location>
</feature>
<dbReference type="EMBL" id="LT853692">
    <property type="protein sequence ID" value="SMQ45077.1"/>
    <property type="molecule type" value="Genomic_DNA"/>
</dbReference>
<dbReference type="SUPFAM" id="SSF46785">
    <property type="entry name" value="Winged helix' DNA-binding domain"/>
    <property type="match status" value="1"/>
</dbReference>
<evidence type="ECO:0000256" key="7">
    <source>
        <dbReference type="SAM" id="MobiDB-lite"/>
    </source>
</evidence>
<dbReference type="SMART" id="SM00339">
    <property type="entry name" value="FH"/>
    <property type="match status" value="1"/>
</dbReference>
<keyword evidence="2" id="KW-0805">Transcription regulation</keyword>